<name>A0A8K0RJ82_9PLEO</name>
<evidence type="ECO:0000313" key="3">
    <source>
        <dbReference type="EMBL" id="KAH7094263.1"/>
    </source>
</evidence>
<dbReference type="GO" id="GO:0016787">
    <property type="term" value="F:hydrolase activity"/>
    <property type="evidence" value="ECO:0007669"/>
    <property type="project" value="UniProtKB-KW"/>
</dbReference>
<dbReference type="Gene3D" id="3.40.50.300">
    <property type="entry name" value="P-loop containing nucleotide triphosphate hydrolases"/>
    <property type="match status" value="1"/>
</dbReference>
<dbReference type="InterPro" id="IPR027417">
    <property type="entry name" value="P-loop_NTPase"/>
</dbReference>
<evidence type="ECO:0000256" key="1">
    <source>
        <dbReference type="SAM" id="Coils"/>
    </source>
</evidence>
<dbReference type="Pfam" id="PF01926">
    <property type="entry name" value="MMR_HSR1"/>
    <property type="match status" value="1"/>
</dbReference>
<dbReference type="EMBL" id="JAGMVJ010000001">
    <property type="protein sequence ID" value="KAH7094263.1"/>
    <property type="molecule type" value="Genomic_DNA"/>
</dbReference>
<reference evidence="3" key="1">
    <citation type="journal article" date="2021" name="Nat. Commun.">
        <title>Genetic determinants of endophytism in the Arabidopsis root mycobiome.</title>
        <authorList>
            <person name="Mesny F."/>
            <person name="Miyauchi S."/>
            <person name="Thiergart T."/>
            <person name="Pickel B."/>
            <person name="Atanasova L."/>
            <person name="Karlsson M."/>
            <person name="Huettel B."/>
            <person name="Barry K.W."/>
            <person name="Haridas S."/>
            <person name="Chen C."/>
            <person name="Bauer D."/>
            <person name="Andreopoulos W."/>
            <person name="Pangilinan J."/>
            <person name="LaButti K."/>
            <person name="Riley R."/>
            <person name="Lipzen A."/>
            <person name="Clum A."/>
            <person name="Drula E."/>
            <person name="Henrissat B."/>
            <person name="Kohler A."/>
            <person name="Grigoriev I.V."/>
            <person name="Martin F.M."/>
            <person name="Hacquard S."/>
        </authorList>
    </citation>
    <scope>NUCLEOTIDE SEQUENCE</scope>
    <source>
        <strain evidence="3">MPI-SDFR-AT-0120</strain>
    </source>
</reference>
<dbReference type="AlphaFoldDB" id="A0A8K0RJ82"/>
<dbReference type="SUPFAM" id="SSF52540">
    <property type="entry name" value="P-loop containing nucleoside triphosphate hydrolases"/>
    <property type="match status" value="1"/>
</dbReference>
<proteinExistence type="predicted"/>
<feature type="coiled-coil region" evidence="1">
    <location>
        <begin position="230"/>
        <end position="282"/>
    </location>
</feature>
<evidence type="ECO:0000259" key="2">
    <source>
        <dbReference type="Pfam" id="PF01926"/>
    </source>
</evidence>
<organism evidence="3 4">
    <name type="scientific">Paraphoma chrysanthemicola</name>
    <dbReference type="NCBI Taxonomy" id="798071"/>
    <lineage>
        <taxon>Eukaryota</taxon>
        <taxon>Fungi</taxon>
        <taxon>Dikarya</taxon>
        <taxon>Ascomycota</taxon>
        <taxon>Pezizomycotina</taxon>
        <taxon>Dothideomycetes</taxon>
        <taxon>Pleosporomycetidae</taxon>
        <taxon>Pleosporales</taxon>
        <taxon>Pleosporineae</taxon>
        <taxon>Phaeosphaeriaceae</taxon>
        <taxon>Paraphoma</taxon>
    </lineage>
</organism>
<evidence type="ECO:0000313" key="4">
    <source>
        <dbReference type="Proteomes" id="UP000813461"/>
    </source>
</evidence>
<keyword evidence="4" id="KW-1185">Reference proteome</keyword>
<dbReference type="InterPro" id="IPR006073">
    <property type="entry name" value="GTP-bd"/>
</dbReference>
<gene>
    <name evidence="3" type="ORF">FB567DRAFT_509846</name>
</gene>
<accession>A0A8K0RJ82</accession>
<dbReference type="GO" id="GO:0005525">
    <property type="term" value="F:GTP binding"/>
    <property type="evidence" value="ECO:0007669"/>
    <property type="project" value="InterPro"/>
</dbReference>
<sequence length="350" mass="39211">METDVVIAVMGVTGAGKSSFIKNITKREDIQIGHGLTSETSEVTPYVFEGLGRRYVLVDTPGFNDTFESDQSITEKILGWLEASYRAGTKLSGILYLHSIANPRMSGSAFDNLCMFRKLCGNDCLSSVILATTFWDTVLPAEADDRVKKLKEDRLLWGRMVEAGSQIVQLHDDQPSAFDVLSRVSRDVKIVLQAQKEMVDEGKTSGQTAAAQFAASCGAGAGIRQHETHMEQLRARARQRSEHLHNLHEQLSSKDEQLKLIQEEAKRTRQSLEAKQKRIQKSHRCRCRISLHDRARCTGCNHSIGKSFFHCCYCTSTTGRTFFHCSRCGNDCGVLEHPEMARQEVYCVVM</sequence>
<keyword evidence="1" id="KW-0175">Coiled coil</keyword>
<keyword evidence="3" id="KW-0378">Hydrolase</keyword>
<feature type="domain" description="G" evidence="2">
    <location>
        <begin position="7"/>
        <end position="76"/>
    </location>
</feature>
<dbReference type="Proteomes" id="UP000813461">
    <property type="component" value="Unassembled WGS sequence"/>
</dbReference>
<dbReference type="OrthoDB" id="8954335at2759"/>
<comment type="caution">
    <text evidence="3">The sequence shown here is derived from an EMBL/GenBank/DDBJ whole genome shotgun (WGS) entry which is preliminary data.</text>
</comment>
<protein>
    <submittedName>
        <fullName evidence="3">P-loop containing nucleoside triphosphate hydrolase protein</fullName>
    </submittedName>
</protein>